<proteinExistence type="predicted"/>
<dbReference type="STRING" id="162209.IJ22_40320"/>
<dbReference type="InterPro" id="IPR004925">
    <property type="entry name" value="HpaB/PvcC/4-BUDH"/>
</dbReference>
<keyword evidence="4" id="KW-1185">Reference proteome</keyword>
<dbReference type="SUPFAM" id="SSF47203">
    <property type="entry name" value="Acyl-CoA dehydrogenase C-terminal domain-like"/>
    <property type="match status" value="1"/>
</dbReference>
<reference evidence="3 4" key="2">
    <citation type="journal article" date="2016" name="Genome Announc.">
        <title>Complete Genome Sequences of Two Interactive Moderate Thermophiles, Paenibacillus napthalenovorans 32O-Y and Paenibacillus sp. 32O-W.</title>
        <authorList>
            <person name="Butler R.R.III."/>
            <person name="Wang J."/>
            <person name="Stark B.C."/>
            <person name="Pombert J.F."/>
        </authorList>
    </citation>
    <scope>NUCLEOTIDE SEQUENCE [LARGE SCALE GENOMIC DNA]</scope>
    <source>
        <strain evidence="3 4">32O-Y</strain>
    </source>
</reference>
<feature type="compositionally biased region" description="Basic and acidic residues" evidence="1">
    <location>
        <begin position="7"/>
        <end position="20"/>
    </location>
</feature>
<evidence type="ECO:0000313" key="3">
    <source>
        <dbReference type="EMBL" id="ALS24342.1"/>
    </source>
</evidence>
<dbReference type="Gene3D" id="2.40.110.10">
    <property type="entry name" value="Butyryl-CoA Dehydrogenase, subunit A, domain 2"/>
    <property type="match status" value="1"/>
</dbReference>
<dbReference type="InterPro" id="IPR046373">
    <property type="entry name" value="Acyl-CoA_Oxase/DH_mid-dom_sf"/>
</dbReference>
<dbReference type="PANTHER" id="PTHR36117:SF3">
    <property type="entry name" value="4-HYDROXYPHENYLACETATE 3-MONOOXYGENASE-RELATED"/>
    <property type="match status" value="1"/>
</dbReference>
<reference evidence="4" key="1">
    <citation type="submission" date="2015-12" db="EMBL/GenBank/DDBJ databases">
        <title>Complete genome sequences of two moderately thermophilic Paenibacillus species.</title>
        <authorList>
            <person name="Butler R.III."/>
            <person name="Wang J."/>
            <person name="Stark B.C."/>
            <person name="Pombert J.-F."/>
        </authorList>
    </citation>
    <scope>NUCLEOTIDE SEQUENCE [LARGE SCALE GENOMIC DNA]</scope>
    <source>
        <strain evidence="4">32O-Y</strain>
    </source>
</reference>
<dbReference type="PANTHER" id="PTHR36117">
    <property type="entry name" value="4-HYDROXYPHENYLACETATE 3-MONOOXYGENASE-RELATED"/>
    <property type="match status" value="1"/>
</dbReference>
<evidence type="ECO:0000313" key="4">
    <source>
        <dbReference type="Proteomes" id="UP000061660"/>
    </source>
</evidence>
<feature type="region of interest" description="Disordered" evidence="1">
    <location>
        <begin position="1"/>
        <end position="21"/>
    </location>
</feature>
<dbReference type="AlphaFoldDB" id="A0A0U2VUG9"/>
<dbReference type="EMBL" id="CP013652">
    <property type="protein sequence ID" value="ALS24342.1"/>
    <property type="molecule type" value="Genomic_DNA"/>
</dbReference>
<dbReference type="Pfam" id="PF03241">
    <property type="entry name" value="HpaB"/>
    <property type="match status" value="1"/>
</dbReference>
<dbReference type="SUPFAM" id="SSF56645">
    <property type="entry name" value="Acyl-CoA dehydrogenase NM domain-like"/>
    <property type="match status" value="1"/>
</dbReference>
<dbReference type="InterPro" id="IPR024719">
    <property type="entry name" value="HpaB/PvcC/4-BUDH_C"/>
</dbReference>
<dbReference type="GO" id="GO:0016627">
    <property type="term" value="F:oxidoreductase activity, acting on the CH-CH group of donors"/>
    <property type="evidence" value="ECO:0007669"/>
    <property type="project" value="InterPro"/>
</dbReference>
<dbReference type="OrthoDB" id="2550611at2"/>
<dbReference type="InterPro" id="IPR009100">
    <property type="entry name" value="AcylCoA_DH/oxidase_NM_dom_sf"/>
</dbReference>
<dbReference type="KEGG" id="pnp:IJ22_40320"/>
<dbReference type="Proteomes" id="UP000061660">
    <property type="component" value="Chromosome"/>
</dbReference>
<protein>
    <submittedName>
        <fullName evidence="3">Acyl-CoA dehydrogenase/oxidase</fullName>
    </submittedName>
</protein>
<feature type="domain" description="HpaB/PvcC/4-BUDH C-terminal" evidence="2">
    <location>
        <begin position="203"/>
        <end position="298"/>
    </location>
</feature>
<evidence type="ECO:0000256" key="1">
    <source>
        <dbReference type="SAM" id="MobiDB-lite"/>
    </source>
</evidence>
<dbReference type="Gene3D" id="1.20.140.10">
    <property type="entry name" value="Butyryl-CoA Dehydrogenase, subunit A, domain 3"/>
    <property type="match status" value="1"/>
</dbReference>
<dbReference type="PATRIC" id="fig|162209.4.peg.4279"/>
<evidence type="ECO:0000259" key="2">
    <source>
        <dbReference type="Pfam" id="PF03241"/>
    </source>
</evidence>
<sequence length="369" mass="41357">MKINDAQTKERDDKHNERRQAYTLPTEVNELRLKRIKSVHSSGYPEYASALISAWYAHRHIEPFAHMVFSYRIGHLYNSLSRDNKLITTTFYDFSPMDPKNNTAVQLTPEGITLSGRQRFASDVVDADELLVFVREQDELTPSTVVLVPADHPNLGLPLKTQAYAGATVTFDDLFVPKERVLVLQNPSEAAPLLGHPALKSVADYQWVTRQANLVELVTAVAIDVAERGGRHKELHIQGLLGELLQNLDTLKAFIHAAEIQAYPSPAGILLPAALPLEAAKKAGGAFYKQAVDGVLRIGTNHIDIGASEDDPLRQLVRSFASSEEAVNRSQHEQFAFGDPIRLSTELFRLFPQEQLRNRYEAFWRERGV</sequence>
<gene>
    <name evidence="3" type="ORF">IJ22_40320</name>
</gene>
<organism evidence="3 4">
    <name type="scientific">Paenibacillus naphthalenovorans</name>
    <dbReference type="NCBI Taxonomy" id="162209"/>
    <lineage>
        <taxon>Bacteria</taxon>
        <taxon>Bacillati</taxon>
        <taxon>Bacillota</taxon>
        <taxon>Bacilli</taxon>
        <taxon>Bacillales</taxon>
        <taxon>Paenibacillaceae</taxon>
        <taxon>Paenibacillus</taxon>
    </lineage>
</organism>
<dbReference type="InterPro" id="IPR036250">
    <property type="entry name" value="AcylCo_DH-like_C"/>
</dbReference>
<dbReference type="RefSeq" id="WP_062410032.1">
    <property type="nucleotide sequence ID" value="NZ_CP013652.1"/>
</dbReference>
<accession>A0A0U2VUG9</accession>
<name>A0A0U2VUG9_9BACL</name>